<evidence type="ECO:0000256" key="2">
    <source>
        <dbReference type="ARBA" id="ARBA00022692"/>
    </source>
</evidence>
<protein>
    <submittedName>
        <fullName evidence="7">CD225/dispanin family protein</fullName>
    </submittedName>
</protein>
<feature type="region of interest" description="Disordered" evidence="5">
    <location>
        <begin position="125"/>
        <end position="157"/>
    </location>
</feature>
<keyword evidence="4 6" id="KW-0472">Membrane</keyword>
<evidence type="ECO:0000256" key="3">
    <source>
        <dbReference type="ARBA" id="ARBA00022989"/>
    </source>
</evidence>
<feature type="transmembrane region" description="Helical" evidence="6">
    <location>
        <begin position="38"/>
        <end position="57"/>
    </location>
</feature>
<dbReference type="InterPro" id="IPR007593">
    <property type="entry name" value="CD225/Dispanin_fam"/>
</dbReference>
<evidence type="ECO:0000313" key="8">
    <source>
        <dbReference type="Proteomes" id="UP001321453"/>
    </source>
</evidence>
<reference evidence="7 8" key="1">
    <citation type="submission" date="2023-06" db="EMBL/GenBank/DDBJ databases">
        <title>Cellulomonas sp. MW9 Whole genome sequence.</title>
        <authorList>
            <person name="Park S."/>
        </authorList>
    </citation>
    <scope>NUCLEOTIDE SEQUENCE [LARGE SCALE GENOMIC DNA]</scope>
    <source>
        <strain evidence="7 8">MW9</strain>
    </source>
</reference>
<evidence type="ECO:0000256" key="4">
    <source>
        <dbReference type="ARBA" id="ARBA00023136"/>
    </source>
</evidence>
<comment type="subcellular location">
    <subcellularLocation>
        <location evidence="1">Membrane</location>
    </subcellularLocation>
</comment>
<gene>
    <name evidence="7" type="ORF">QRT05_06905</name>
</gene>
<keyword evidence="2 6" id="KW-0812">Transmembrane</keyword>
<dbReference type="RefSeq" id="WP_289446307.1">
    <property type="nucleotide sequence ID" value="NZ_JAUCGR010000002.1"/>
</dbReference>
<feature type="region of interest" description="Disordered" evidence="5">
    <location>
        <begin position="1"/>
        <end position="21"/>
    </location>
</feature>
<evidence type="ECO:0000313" key="7">
    <source>
        <dbReference type="EMBL" id="MDM7831058.1"/>
    </source>
</evidence>
<proteinExistence type="predicted"/>
<evidence type="ECO:0000256" key="5">
    <source>
        <dbReference type="SAM" id="MobiDB-lite"/>
    </source>
</evidence>
<dbReference type="Pfam" id="PF04505">
    <property type="entry name" value="CD225"/>
    <property type="match status" value="1"/>
</dbReference>
<evidence type="ECO:0000256" key="1">
    <source>
        <dbReference type="ARBA" id="ARBA00004370"/>
    </source>
</evidence>
<keyword evidence="8" id="KW-1185">Reference proteome</keyword>
<dbReference type="EMBL" id="JAUCGR010000002">
    <property type="protein sequence ID" value="MDM7831058.1"/>
    <property type="molecule type" value="Genomic_DNA"/>
</dbReference>
<feature type="transmembrane region" description="Helical" evidence="6">
    <location>
        <begin position="84"/>
        <end position="114"/>
    </location>
</feature>
<organism evidence="7 8">
    <name type="scientific">Cellulomonas edaphi</name>
    <dbReference type="NCBI Taxonomy" id="3053468"/>
    <lineage>
        <taxon>Bacteria</taxon>
        <taxon>Bacillati</taxon>
        <taxon>Actinomycetota</taxon>
        <taxon>Actinomycetes</taxon>
        <taxon>Micrococcales</taxon>
        <taxon>Cellulomonadaceae</taxon>
        <taxon>Cellulomonas</taxon>
    </lineage>
</organism>
<keyword evidence="3 6" id="KW-1133">Transmembrane helix</keyword>
<accession>A0ABT7S615</accession>
<dbReference type="Proteomes" id="UP001321453">
    <property type="component" value="Unassembled WGS sequence"/>
</dbReference>
<name>A0ABT7S615_9CELL</name>
<feature type="compositionally biased region" description="Pro residues" evidence="5">
    <location>
        <begin position="7"/>
        <end position="21"/>
    </location>
</feature>
<comment type="caution">
    <text evidence="7">The sequence shown here is derived from an EMBL/GenBank/DDBJ whole genome shotgun (WGS) entry which is preliminary data.</text>
</comment>
<evidence type="ECO:0000256" key="6">
    <source>
        <dbReference type="SAM" id="Phobius"/>
    </source>
</evidence>
<sequence length="157" mass="16127">MTQPTESVPPPVPSAPPGEVPAPPSPYVARPAVPTAPVGWVIAAMLLFWPTGIPALLASHRAAQAIGAGDLEVADVEAARGRRWAVISVIVGGALVALSILASIILSVVLALAVHERHGDDWTVVRPDSGQQLPFGDRDRLGVPDRPGAPDRPGSGG</sequence>